<accession>K8EJR8</accession>
<keyword evidence="1" id="KW-0479">Metal-binding</keyword>
<dbReference type="GO" id="GO:0046872">
    <property type="term" value="F:metal ion binding"/>
    <property type="evidence" value="ECO:0007669"/>
    <property type="project" value="UniProtKB-KW"/>
</dbReference>
<dbReference type="Pfam" id="PF13237">
    <property type="entry name" value="Fer4_10"/>
    <property type="match status" value="1"/>
</dbReference>
<comment type="caution">
    <text evidence="5">The sequence shown here is derived from an EMBL/GenBank/DDBJ whole genome shotgun (WGS) entry which is preliminary data.</text>
</comment>
<evidence type="ECO:0000259" key="4">
    <source>
        <dbReference type="PROSITE" id="PS51379"/>
    </source>
</evidence>
<keyword evidence="6" id="KW-1185">Reference proteome</keyword>
<dbReference type="PANTHER" id="PTHR43312">
    <property type="entry name" value="D-THREO-ALDOSE 1-DEHYDROGENASE"/>
    <property type="match status" value="1"/>
</dbReference>
<evidence type="ECO:0000313" key="5">
    <source>
        <dbReference type="EMBL" id="CCO08811.1"/>
    </source>
</evidence>
<name>K8EJR8_9FIRM</name>
<evidence type="ECO:0000256" key="2">
    <source>
        <dbReference type="ARBA" id="ARBA00023004"/>
    </source>
</evidence>
<dbReference type="InterPro" id="IPR053135">
    <property type="entry name" value="AKR2_Oxidoreductase"/>
</dbReference>
<dbReference type="InterPro" id="IPR023210">
    <property type="entry name" value="NADP_OxRdtase_dom"/>
</dbReference>
<feature type="domain" description="4Fe-4S ferredoxin-type" evidence="4">
    <location>
        <begin position="301"/>
        <end position="327"/>
    </location>
</feature>
<dbReference type="PANTHER" id="PTHR43312:SF1">
    <property type="entry name" value="NADP-DEPENDENT OXIDOREDUCTASE DOMAIN-CONTAINING PROTEIN"/>
    <property type="match status" value="1"/>
</dbReference>
<dbReference type="Proteomes" id="UP000009315">
    <property type="component" value="Unassembled WGS sequence"/>
</dbReference>
<sequence>MTGAFFVVGGGAVDYRMLGNTGIKVSRLCFGALTIGPLQANLPLKQGAAVIDRAIEQGVNFIDTAELYRTYPYIRQAIKGRKDQVVICSKSYAYTRDGMQKSLTDALRGIERDYIDIFMLHEQESLLTVKGHREALEVLLEAKNKGIVRAVGLSTHHVAAVLAAAELPEIEVIHPIINMSGVGIADGSVDDMLSAVRRAYRAGKGIYGMKALGGGNLLANAAAALSFVLEIPELSAVAVGMQNFAEVDYNVRFFSQSYIPEELKQQVIRQPRRLHFEEWCQGCGACVAVCSAKALYLAGEQARVKTDLCRLCGYCGAACPMFAIKVI</sequence>
<dbReference type="EMBL" id="CAOS01000012">
    <property type="protein sequence ID" value="CCO08811.1"/>
    <property type="molecule type" value="Genomic_DNA"/>
</dbReference>
<keyword evidence="2" id="KW-0408">Iron</keyword>
<dbReference type="PROSITE" id="PS51379">
    <property type="entry name" value="4FE4S_FER_2"/>
    <property type="match status" value="2"/>
</dbReference>
<dbReference type="InterPro" id="IPR020471">
    <property type="entry name" value="AKR"/>
</dbReference>
<dbReference type="Gene3D" id="3.20.20.100">
    <property type="entry name" value="NADP-dependent oxidoreductase domain"/>
    <property type="match status" value="1"/>
</dbReference>
<dbReference type="SUPFAM" id="SSF51430">
    <property type="entry name" value="NAD(P)-linked oxidoreductase"/>
    <property type="match status" value="1"/>
</dbReference>
<keyword evidence="3" id="KW-0411">Iron-sulfur</keyword>
<gene>
    <name evidence="5" type="ORF">DESHY_50119</name>
</gene>
<dbReference type="GO" id="GO:0016491">
    <property type="term" value="F:oxidoreductase activity"/>
    <property type="evidence" value="ECO:0007669"/>
    <property type="project" value="InterPro"/>
</dbReference>
<dbReference type="CDD" id="cd19100">
    <property type="entry name" value="AKR_unchar"/>
    <property type="match status" value="1"/>
</dbReference>
<organism evidence="5 6">
    <name type="scientific">Desulforamulus hydrothermalis Lam5 = DSM 18033</name>
    <dbReference type="NCBI Taxonomy" id="1121428"/>
    <lineage>
        <taxon>Bacteria</taxon>
        <taxon>Bacillati</taxon>
        <taxon>Bacillota</taxon>
        <taxon>Clostridia</taxon>
        <taxon>Eubacteriales</taxon>
        <taxon>Peptococcaceae</taxon>
        <taxon>Desulforamulus</taxon>
    </lineage>
</organism>
<dbReference type="InterPro" id="IPR017896">
    <property type="entry name" value="4Fe4S_Fe-S-bd"/>
</dbReference>
<evidence type="ECO:0000256" key="3">
    <source>
        <dbReference type="ARBA" id="ARBA00023014"/>
    </source>
</evidence>
<dbReference type="eggNOG" id="COG1148">
    <property type="taxonomic scope" value="Bacteria"/>
</dbReference>
<dbReference type="InterPro" id="IPR017900">
    <property type="entry name" value="4Fe4S_Fe_S_CS"/>
</dbReference>
<protein>
    <submittedName>
        <fullName evidence="5">Aldo/keto reductase</fullName>
    </submittedName>
</protein>
<dbReference type="AlphaFoldDB" id="K8EJR8"/>
<evidence type="ECO:0000256" key="1">
    <source>
        <dbReference type="ARBA" id="ARBA00022723"/>
    </source>
</evidence>
<dbReference type="STRING" id="1121428.DESHY_50119"/>
<reference evidence="5 6" key="1">
    <citation type="journal article" date="2013" name="Genome Announc.">
        <title>Genome Sequence of the Sulfate-Reducing Bacterium Desulfotomaculum hydrothermale Lam5(T).</title>
        <authorList>
            <person name="Amin O."/>
            <person name="Fardeau M.L."/>
            <person name="Valette O."/>
            <person name="Hirschler-Rea A."/>
            <person name="Barbe V."/>
            <person name="Medigue C."/>
            <person name="Vacherie B."/>
            <person name="Ollivier B."/>
            <person name="Bertin P.N."/>
            <person name="Dolla A."/>
        </authorList>
    </citation>
    <scope>NUCLEOTIDE SEQUENCE [LARGE SCALE GENOMIC DNA]</scope>
    <source>
        <strain evidence="6">Lam5 / DSM 18033</strain>
    </source>
</reference>
<evidence type="ECO:0000313" key="6">
    <source>
        <dbReference type="Proteomes" id="UP000009315"/>
    </source>
</evidence>
<dbReference type="Pfam" id="PF00248">
    <property type="entry name" value="Aldo_ket_red"/>
    <property type="match status" value="1"/>
</dbReference>
<dbReference type="eggNOG" id="COG1453">
    <property type="taxonomic scope" value="Bacteria"/>
</dbReference>
<dbReference type="InterPro" id="IPR036812">
    <property type="entry name" value="NAD(P)_OxRdtase_dom_sf"/>
</dbReference>
<dbReference type="Gene3D" id="3.30.70.20">
    <property type="match status" value="1"/>
</dbReference>
<dbReference type="PRINTS" id="PR00069">
    <property type="entry name" value="ALDKETRDTASE"/>
</dbReference>
<dbReference type="SUPFAM" id="SSF54862">
    <property type="entry name" value="4Fe-4S ferredoxins"/>
    <property type="match status" value="1"/>
</dbReference>
<dbReference type="PROSITE" id="PS00198">
    <property type="entry name" value="4FE4S_FER_1"/>
    <property type="match status" value="1"/>
</dbReference>
<feature type="domain" description="4Fe-4S ferredoxin-type" evidence="4">
    <location>
        <begin position="271"/>
        <end position="300"/>
    </location>
</feature>
<dbReference type="GO" id="GO:0051536">
    <property type="term" value="F:iron-sulfur cluster binding"/>
    <property type="evidence" value="ECO:0007669"/>
    <property type="project" value="UniProtKB-KW"/>
</dbReference>
<proteinExistence type="predicted"/>